<sequence length="309" mass="35003">MKNVLITGSNGLLGQTLVNLLVAENHQNKHQNKINNKYNVIGFSRGENRSGRTDFTYISIDITDKKNLLQELKKHQPDVIINTAAMTNVDACENNKTACDALNIDAVKNLIAFSEENKTHLIHLSTDFIFDGKKGFYKETDVPNPLNYYGKSKLKAEEILTKSTIKYTILRTILVYGKVFDMSRSNIVLWVKKSLEENKNITIVNDQYRMPTYVEDLALACKLAMDNDITGIFNISSNTLLSIYEIAQQIATVFNLDKQLIAPISTKELGQKAMRPPKTGFDLTNTKSVLKFIPKSFEENLQIFKEKLI</sequence>
<dbReference type="Pfam" id="PF04321">
    <property type="entry name" value="RmlD_sub_bind"/>
    <property type="match status" value="1"/>
</dbReference>
<dbReference type="EMBL" id="OENF01000010">
    <property type="protein sequence ID" value="SOS74219.1"/>
    <property type="molecule type" value="Genomic_DNA"/>
</dbReference>
<keyword evidence="3" id="KW-1185">Reference proteome</keyword>
<dbReference type="InterPro" id="IPR029903">
    <property type="entry name" value="RmlD-like-bd"/>
</dbReference>
<evidence type="ECO:0000259" key="1">
    <source>
        <dbReference type="Pfam" id="PF04321"/>
    </source>
</evidence>
<reference evidence="3" key="1">
    <citation type="submission" date="2017-11" db="EMBL/GenBank/DDBJ databases">
        <authorList>
            <person name="Duchaud E."/>
        </authorList>
    </citation>
    <scope>NUCLEOTIDE SEQUENCE [LARGE SCALE GENOMIC DNA]</scope>
    <source>
        <strain evidence="3">Tenacibaculum sp. TNO020</strain>
    </source>
</reference>
<protein>
    <submittedName>
        <fullName evidence="2">NAD(P)-dependent oxidoreductase</fullName>
    </submittedName>
</protein>
<dbReference type="InterPro" id="IPR036291">
    <property type="entry name" value="NAD(P)-bd_dom_sf"/>
</dbReference>
<dbReference type="PANTHER" id="PTHR43242">
    <property type="entry name" value="NAD(P)-BINDING ROSSMANN-FOLD SUPERFAMILY PROTEIN"/>
    <property type="match status" value="1"/>
</dbReference>
<dbReference type="UniPathway" id="UPA00124"/>
<proteinExistence type="predicted"/>
<dbReference type="RefSeq" id="WP_101916717.1">
    <property type="nucleotide sequence ID" value="NZ_OENF01000010.1"/>
</dbReference>
<accession>A0A2H1YFF0</accession>
<dbReference type="GO" id="GO:0019305">
    <property type="term" value="P:dTDP-rhamnose biosynthetic process"/>
    <property type="evidence" value="ECO:0007669"/>
    <property type="project" value="UniProtKB-UniPathway"/>
</dbReference>
<dbReference type="Gene3D" id="3.40.50.720">
    <property type="entry name" value="NAD(P)-binding Rossmann-like Domain"/>
    <property type="match status" value="1"/>
</dbReference>
<evidence type="ECO:0000313" key="2">
    <source>
        <dbReference type="EMBL" id="SOS74219.1"/>
    </source>
</evidence>
<organism evidence="2 3">
    <name type="scientific">Tenacibaculum piscium</name>
    <dbReference type="NCBI Taxonomy" id="1458515"/>
    <lineage>
        <taxon>Bacteria</taxon>
        <taxon>Pseudomonadati</taxon>
        <taxon>Bacteroidota</taxon>
        <taxon>Flavobacteriia</taxon>
        <taxon>Flavobacteriales</taxon>
        <taxon>Flavobacteriaceae</taxon>
        <taxon>Tenacibaculum</taxon>
    </lineage>
</organism>
<dbReference type="CDD" id="cd05254">
    <property type="entry name" value="dTDP_HR_like_SDR_e"/>
    <property type="match status" value="1"/>
</dbReference>
<feature type="domain" description="RmlD-like substrate binding" evidence="1">
    <location>
        <begin position="3"/>
        <end position="304"/>
    </location>
</feature>
<gene>
    <name evidence="2" type="ORF">TNO020_180252</name>
</gene>
<dbReference type="Proteomes" id="UP000234211">
    <property type="component" value="Unassembled WGS sequence"/>
</dbReference>
<name>A0A2H1YFF0_9FLAO</name>
<evidence type="ECO:0000313" key="3">
    <source>
        <dbReference type="Proteomes" id="UP000234211"/>
    </source>
</evidence>
<dbReference type="AlphaFoldDB" id="A0A2H1YFF0"/>
<dbReference type="PANTHER" id="PTHR43242:SF1">
    <property type="entry name" value="NAD(P)-BINDING ROSSMANN-FOLD SUPERFAMILY PROTEIN"/>
    <property type="match status" value="1"/>
</dbReference>
<dbReference type="SUPFAM" id="SSF51735">
    <property type="entry name" value="NAD(P)-binding Rossmann-fold domains"/>
    <property type="match status" value="1"/>
</dbReference>
<dbReference type="OrthoDB" id="9803892at2"/>